<dbReference type="InterPro" id="IPR007197">
    <property type="entry name" value="rSAM"/>
</dbReference>
<sequence length="326" mass="36097">MWERLALKGGSGGLRLGVLSVFDPWNSPLCVCPFKYSLNPYTGCSIGCRYCYATSYIGVKPSTPKRRLVRRLERDLGRIPPGALVNIGTSSDPYPPEEEKLGFTRRALEVLAPRGYRLLITTKGTLYAWRDLDILSRANAAITPSITGLGGNSLLRAVEPGAPGQDERIAAAAAAVRSGVPVGVRVDPVIPYVNDDPHELKELVGRLAEAGVRFIVTSTYKARPDNLSRMRRALGAEGERLYRLYRERGVYMHGYIYLPEEVRRRLLKPVIEEAARLGLEYATCREGFTGREWFNAGSCDGSHLIPIRISPRRAGAIEKWLEGGRP</sequence>
<evidence type="ECO:0000259" key="4">
    <source>
        <dbReference type="PROSITE" id="PS51918"/>
    </source>
</evidence>
<evidence type="ECO:0000256" key="1">
    <source>
        <dbReference type="ARBA" id="ARBA00022723"/>
    </source>
</evidence>
<dbReference type="CDD" id="cd01335">
    <property type="entry name" value="Radical_SAM"/>
    <property type="match status" value="1"/>
</dbReference>
<proteinExistence type="predicted"/>
<dbReference type="SFLD" id="SFLDG01084">
    <property type="entry name" value="Uncharacterised_Radical_SAM_Su"/>
    <property type="match status" value="1"/>
</dbReference>
<dbReference type="AlphaFoldDB" id="A0A401H9A2"/>
<name>A0A401H9A2_AERPX</name>
<dbReference type="InterPro" id="IPR058240">
    <property type="entry name" value="rSAM_sf"/>
</dbReference>
<keyword evidence="1" id="KW-0479">Metal-binding</keyword>
<dbReference type="EMBL" id="BDMD01000037">
    <property type="protein sequence ID" value="GBF08984.1"/>
    <property type="molecule type" value="Genomic_DNA"/>
</dbReference>
<dbReference type="InterPro" id="IPR040086">
    <property type="entry name" value="MJ0683-like"/>
</dbReference>
<dbReference type="PROSITE" id="PS51918">
    <property type="entry name" value="RADICAL_SAM"/>
    <property type="match status" value="1"/>
</dbReference>
<gene>
    <name evidence="5" type="ORF">apy_07090</name>
</gene>
<keyword evidence="3" id="KW-0411">Iron-sulfur</keyword>
<feature type="domain" description="Radical SAM core" evidence="4">
    <location>
        <begin position="30"/>
        <end position="259"/>
    </location>
</feature>
<dbReference type="OrthoDB" id="15538at2157"/>
<dbReference type="Gene3D" id="3.80.30.30">
    <property type="match status" value="1"/>
</dbReference>
<evidence type="ECO:0000313" key="5">
    <source>
        <dbReference type="EMBL" id="GBF08984.1"/>
    </source>
</evidence>
<dbReference type="GO" id="GO:0003824">
    <property type="term" value="F:catalytic activity"/>
    <property type="evidence" value="ECO:0007669"/>
    <property type="project" value="InterPro"/>
</dbReference>
<dbReference type="SUPFAM" id="SSF102114">
    <property type="entry name" value="Radical SAM enzymes"/>
    <property type="match status" value="1"/>
</dbReference>
<dbReference type="GO" id="GO:0051536">
    <property type="term" value="F:iron-sulfur cluster binding"/>
    <property type="evidence" value="ECO:0007669"/>
    <property type="project" value="UniProtKB-KW"/>
</dbReference>
<reference evidence="5 6" key="1">
    <citation type="submission" date="2017-02" db="EMBL/GenBank/DDBJ databases">
        <title>isolation and characterization of a novel temperate virus Aeropyrum globular virus 1 infecting hyperthermophilic archaeon Aeropyrum.</title>
        <authorList>
            <person name="Yumiya M."/>
            <person name="Yoshida T."/>
            <person name="Sako Y."/>
        </authorList>
    </citation>
    <scope>NUCLEOTIDE SEQUENCE [LARGE SCALE GENOMIC DNA]</scope>
    <source>
        <strain evidence="5 6">YK1-12-2013</strain>
    </source>
</reference>
<evidence type="ECO:0000256" key="2">
    <source>
        <dbReference type="ARBA" id="ARBA00023004"/>
    </source>
</evidence>
<evidence type="ECO:0000256" key="3">
    <source>
        <dbReference type="ARBA" id="ARBA00023014"/>
    </source>
</evidence>
<keyword evidence="2" id="KW-0408">Iron</keyword>
<accession>A0A401H9A2</accession>
<dbReference type="PANTHER" id="PTHR43432:SF3">
    <property type="entry name" value="SLR0285 PROTEIN"/>
    <property type="match status" value="1"/>
</dbReference>
<dbReference type="Pfam" id="PF04055">
    <property type="entry name" value="Radical_SAM"/>
    <property type="match status" value="1"/>
</dbReference>
<dbReference type="GO" id="GO:0046872">
    <property type="term" value="F:metal ion binding"/>
    <property type="evidence" value="ECO:0007669"/>
    <property type="project" value="UniProtKB-KW"/>
</dbReference>
<organism evidence="5 6">
    <name type="scientific">Aeropyrum pernix</name>
    <dbReference type="NCBI Taxonomy" id="56636"/>
    <lineage>
        <taxon>Archaea</taxon>
        <taxon>Thermoproteota</taxon>
        <taxon>Thermoprotei</taxon>
        <taxon>Desulfurococcales</taxon>
        <taxon>Desulfurococcaceae</taxon>
        <taxon>Aeropyrum</taxon>
    </lineage>
</organism>
<dbReference type="SFLD" id="SFLDS00029">
    <property type="entry name" value="Radical_SAM"/>
    <property type="match status" value="1"/>
</dbReference>
<dbReference type="Proteomes" id="UP000291213">
    <property type="component" value="Unassembled WGS sequence"/>
</dbReference>
<protein>
    <recommendedName>
        <fullName evidence="4">Radical SAM core domain-containing protein</fullName>
    </recommendedName>
</protein>
<dbReference type="PANTHER" id="PTHR43432">
    <property type="entry name" value="SLR0285 PROTEIN"/>
    <property type="match status" value="1"/>
</dbReference>
<evidence type="ECO:0000313" key="6">
    <source>
        <dbReference type="Proteomes" id="UP000291213"/>
    </source>
</evidence>
<comment type="caution">
    <text evidence="5">The sequence shown here is derived from an EMBL/GenBank/DDBJ whole genome shotgun (WGS) entry which is preliminary data.</text>
</comment>